<keyword evidence="1" id="KW-0472">Membrane</keyword>
<proteinExistence type="predicted"/>
<comment type="caution">
    <text evidence="2">The sequence shown here is derived from an EMBL/GenBank/DDBJ whole genome shotgun (WGS) entry which is preliminary data.</text>
</comment>
<evidence type="ECO:0000313" key="3">
    <source>
        <dbReference type="Proteomes" id="UP001150941"/>
    </source>
</evidence>
<protein>
    <submittedName>
        <fullName evidence="2">Uncharacterized protein</fullName>
    </submittedName>
</protein>
<reference evidence="2" key="2">
    <citation type="journal article" date="2023" name="IMA Fungus">
        <title>Comparative genomic study of the Penicillium genus elucidates a diverse pangenome and 15 lateral gene transfer events.</title>
        <authorList>
            <person name="Petersen C."/>
            <person name="Sorensen T."/>
            <person name="Nielsen M.R."/>
            <person name="Sondergaard T.E."/>
            <person name="Sorensen J.L."/>
            <person name="Fitzpatrick D.A."/>
            <person name="Frisvad J.C."/>
            <person name="Nielsen K.L."/>
        </authorList>
    </citation>
    <scope>NUCLEOTIDE SEQUENCE</scope>
    <source>
        <strain evidence="2">IBT 19713</strain>
    </source>
</reference>
<keyword evidence="1" id="KW-1133">Transmembrane helix</keyword>
<gene>
    <name evidence="2" type="ORF">N7468_008383</name>
</gene>
<evidence type="ECO:0000313" key="2">
    <source>
        <dbReference type="EMBL" id="KAJ5223841.1"/>
    </source>
</evidence>
<keyword evidence="3" id="KW-1185">Reference proteome</keyword>
<dbReference type="Proteomes" id="UP001150941">
    <property type="component" value="Unassembled WGS sequence"/>
</dbReference>
<evidence type="ECO:0000256" key="1">
    <source>
        <dbReference type="SAM" id="Phobius"/>
    </source>
</evidence>
<reference evidence="2" key="1">
    <citation type="submission" date="2022-11" db="EMBL/GenBank/DDBJ databases">
        <authorList>
            <person name="Petersen C."/>
        </authorList>
    </citation>
    <scope>NUCLEOTIDE SEQUENCE</scope>
    <source>
        <strain evidence="2">IBT 19713</strain>
    </source>
</reference>
<dbReference type="OrthoDB" id="4499526at2759"/>
<accession>A0A9W9NPY9</accession>
<organism evidence="2 3">
    <name type="scientific">Penicillium chermesinum</name>
    <dbReference type="NCBI Taxonomy" id="63820"/>
    <lineage>
        <taxon>Eukaryota</taxon>
        <taxon>Fungi</taxon>
        <taxon>Dikarya</taxon>
        <taxon>Ascomycota</taxon>
        <taxon>Pezizomycotina</taxon>
        <taxon>Eurotiomycetes</taxon>
        <taxon>Eurotiomycetidae</taxon>
        <taxon>Eurotiales</taxon>
        <taxon>Aspergillaceae</taxon>
        <taxon>Penicillium</taxon>
    </lineage>
</organism>
<dbReference type="RefSeq" id="XP_058328024.1">
    <property type="nucleotide sequence ID" value="XM_058477679.1"/>
</dbReference>
<dbReference type="EMBL" id="JAPQKS010000006">
    <property type="protein sequence ID" value="KAJ5223841.1"/>
    <property type="molecule type" value="Genomic_DNA"/>
</dbReference>
<feature type="transmembrane region" description="Helical" evidence="1">
    <location>
        <begin position="63"/>
        <end position="82"/>
    </location>
</feature>
<dbReference type="GeneID" id="83204982"/>
<name>A0A9W9NPY9_9EURO</name>
<dbReference type="AlphaFoldDB" id="A0A9W9NPY9"/>
<sequence>MRSQMDLPPKLEADLEAYTENYESASWLLEDHPLRSHPTQGVPGLGAALAEFQVDLKKHTKWYLVRSVLLIAACLYCPFPFISGDPIAGPECPPRPVHPANGRPWYVKCTFPRLDPRPSALTQSAAAGCNGFRTEVRSIEGGLYLGPILSQPQKENDLQLRLKSLSTQLQPPASHPSVTDRLGATRQGDSSNPFVLILDVKSPFDEVYPTLMSQLSTARQEGSLTTWSRGQFTLRQLTVVVTAESKPETYFADGNASVASDVFWTSTADLEGGPFSNEHLVPLV</sequence>
<keyword evidence="1" id="KW-0812">Transmembrane</keyword>